<dbReference type="RefSeq" id="WP_168071662.1">
    <property type="nucleotide sequence ID" value="NZ_BAAAQJ010000003.1"/>
</dbReference>
<dbReference type="Proteomes" id="UP000653674">
    <property type="component" value="Unassembled WGS sequence"/>
</dbReference>
<keyword evidence="2" id="KW-1133">Transmembrane helix</keyword>
<keyword evidence="4" id="KW-1185">Reference proteome</keyword>
<protein>
    <submittedName>
        <fullName evidence="3">Uncharacterized protein</fullName>
    </submittedName>
</protein>
<organism evidence="3 4">
    <name type="scientific">Planosporangium flavigriseum</name>
    <dbReference type="NCBI Taxonomy" id="373681"/>
    <lineage>
        <taxon>Bacteria</taxon>
        <taxon>Bacillati</taxon>
        <taxon>Actinomycetota</taxon>
        <taxon>Actinomycetes</taxon>
        <taxon>Micromonosporales</taxon>
        <taxon>Micromonosporaceae</taxon>
        <taxon>Planosporangium</taxon>
    </lineage>
</organism>
<sequence length="205" mass="23014">MTTEPLADDLAPDEPATEVPPKPRVWRRPRFWIAFVLAAALVAGWSLTFYYQHSSETYRQADAKSRATASDLSKRLGSMTQERDTEKARADQLQTREDAVKQLEDRVQTREGEVKKREDAVSQAEKVQAQNTIHEGTWAVDVDIQPGTYRTKDPVSGQCYWAIYSDANGRNIVANDIVTGGRPTVTLSGGQYFTSRRCGDWTKVS</sequence>
<evidence type="ECO:0000256" key="2">
    <source>
        <dbReference type="SAM" id="Phobius"/>
    </source>
</evidence>
<feature type="compositionally biased region" description="Acidic residues" evidence="1">
    <location>
        <begin position="1"/>
        <end position="16"/>
    </location>
</feature>
<feature type="transmembrane region" description="Helical" evidence="2">
    <location>
        <begin position="31"/>
        <end position="51"/>
    </location>
</feature>
<keyword evidence="2" id="KW-0812">Transmembrane</keyword>
<evidence type="ECO:0000256" key="1">
    <source>
        <dbReference type="SAM" id="MobiDB-lite"/>
    </source>
</evidence>
<dbReference type="AlphaFoldDB" id="A0A8J3LKS1"/>
<reference evidence="3" key="1">
    <citation type="submission" date="2021-01" db="EMBL/GenBank/DDBJ databases">
        <title>Whole genome shotgun sequence of Planosporangium flavigriseum NBRC 105377.</title>
        <authorList>
            <person name="Komaki H."/>
            <person name="Tamura T."/>
        </authorList>
    </citation>
    <scope>NUCLEOTIDE SEQUENCE</scope>
    <source>
        <strain evidence="3">NBRC 105377</strain>
    </source>
</reference>
<gene>
    <name evidence="3" type="ORF">Pfl04_16030</name>
</gene>
<dbReference type="EMBL" id="BONU01000007">
    <property type="protein sequence ID" value="GIG73199.1"/>
    <property type="molecule type" value="Genomic_DNA"/>
</dbReference>
<evidence type="ECO:0000313" key="3">
    <source>
        <dbReference type="EMBL" id="GIG73199.1"/>
    </source>
</evidence>
<feature type="region of interest" description="Disordered" evidence="1">
    <location>
        <begin position="60"/>
        <end position="95"/>
    </location>
</feature>
<keyword evidence="2" id="KW-0472">Membrane</keyword>
<comment type="caution">
    <text evidence="3">The sequence shown here is derived from an EMBL/GenBank/DDBJ whole genome shotgun (WGS) entry which is preliminary data.</text>
</comment>
<proteinExistence type="predicted"/>
<accession>A0A8J3LKS1</accession>
<feature type="region of interest" description="Disordered" evidence="1">
    <location>
        <begin position="1"/>
        <end position="22"/>
    </location>
</feature>
<evidence type="ECO:0000313" key="4">
    <source>
        <dbReference type="Proteomes" id="UP000653674"/>
    </source>
</evidence>
<name>A0A8J3LKS1_9ACTN</name>
<feature type="compositionally biased region" description="Basic and acidic residues" evidence="1">
    <location>
        <begin position="81"/>
        <end position="95"/>
    </location>
</feature>